<dbReference type="PROSITE" id="PS50112">
    <property type="entry name" value="PAS"/>
    <property type="match status" value="3"/>
</dbReference>
<dbReference type="GO" id="GO:0006355">
    <property type="term" value="P:regulation of DNA-templated transcription"/>
    <property type="evidence" value="ECO:0007669"/>
    <property type="project" value="InterPro"/>
</dbReference>
<feature type="domain" description="PAC" evidence="9">
    <location>
        <begin position="452"/>
        <end position="507"/>
    </location>
</feature>
<dbReference type="RefSeq" id="WP_013194604.1">
    <property type="nucleotide sequence ID" value="NC_014253.1"/>
</dbReference>
<dbReference type="Proteomes" id="UP000000391">
    <property type="component" value="Chromosome"/>
</dbReference>
<protein>
    <recommendedName>
        <fullName evidence="2">histidine kinase</fullName>
        <ecNumber evidence="2">2.7.13.3</ecNumber>
    </recommendedName>
</protein>
<keyword evidence="6" id="KW-0175">Coiled coil</keyword>
<dbReference type="SUPFAM" id="SSF55785">
    <property type="entry name" value="PYP-like sensor domain (PAS domain)"/>
    <property type="match status" value="5"/>
</dbReference>
<keyword evidence="5 10" id="KW-0418">Kinase</keyword>
<dbReference type="PROSITE" id="PS50113">
    <property type="entry name" value="PAC"/>
    <property type="match status" value="5"/>
</dbReference>
<sequence>MNNKVQYLLLDQTETQLWYLVDEYNYGGANKAHADFLGINKKDLENANLYDFLSKEEAESCVKGNKQVFKTKENTYTEEWVQNGKGEKKLLSITKSPIIDSCGNVEFVTCSAEDITEKREYETRLKENEELFREITENMQDMVALTDKYGYFVYAGPSHELVIGYKPENLTGKNVLDFVHPDDYEWMVEEYQQFLQTLNPKKVEYRYLHSDGYYIWLETIGNVIHDDYGNVKRVVFSSRDITEHKELENELINTYSIINSSPAVAFLWANEDGWPVKYVSENVIDTFGYSAGDFTANKLSYADVINPDDLGRVVSEVYYYSNDPDCVKFQHKPYRIITKNENIRWVDDRTYILRDDDGNVTNYQGIILDITENKVINDKLKENEKMLDDVFESIQDGISVIDSDFNIVRVNSKMNEWYEENVPLEGKKCYHAYQYYESPCEKCPTDSAFRTGKTQMDIVTGLPGSKPKWFEIYSYPVINGDNGEISSVVEFVRDISDRVDAEQKLEKSRNMLQDIIQNIPVGICITDKNGYFDSVNPAYCSIYGYNSDELVGKHFTVVVPEEYKKELSSLHDRFIKGIDELSGEWPVIDKDSNPKTILATATKVQDFDDEPKKVTFVIDITGRKQTENKLQDYTNELERLNEIREIFTDILRHDLLNPVGIVKGYANLLYKKETDENKLKILDKMIINNERAIELIENAGNLARIDCMENIEFNRFDIGEIIEEVIDNMRFSMYEKNIDIKFVNNGPYYANLNPIIEQAFTNLINNSIKYNPENSGIKVEIFDDIDYWKVQIKDEGPGISEQDKKYIFDRFKRGEGKKVSGKGIGLAIVQKIVDIHEGSVGVEDNPDGKGSMFWVKLKKSYT</sequence>
<dbReference type="Gene3D" id="3.30.565.10">
    <property type="entry name" value="Histidine kinase-like ATPase, C-terminal domain"/>
    <property type="match status" value="1"/>
</dbReference>
<evidence type="ECO:0000256" key="5">
    <source>
        <dbReference type="ARBA" id="ARBA00022777"/>
    </source>
</evidence>
<dbReference type="Pfam" id="PF02518">
    <property type="entry name" value="HATPase_c"/>
    <property type="match status" value="1"/>
</dbReference>
<reference evidence="10 11" key="1">
    <citation type="submission" date="2010-06" db="EMBL/GenBank/DDBJ databases">
        <title>Complete sequence chromosome of Methanohalobium evestigatum Z-7303.</title>
        <authorList>
            <consortium name="US DOE Joint Genome Institute"/>
            <person name="Lucas S."/>
            <person name="Copeland A."/>
            <person name="Lapidus A."/>
            <person name="Cheng J.-F."/>
            <person name="Bruce D."/>
            <person name="Goodwin L."/>
            <person name="Pitluck S."/>
            <person name="Saunders E."/>
            <person name="Detter J.C."/>
            <person name="Han C."/>
            <person name="Tapia R."/>
            <person name="Land M."/>
            <person name="Hauser L."/>
            <person name="Kyrpides N."/>
            <person name="Mikhailova N."/>
            <person name="Sieprawska-Lupa M."/>
            <person name="Whitman W.B."/>
            <person name="Anderson I."/>
            <person name="Woyke T."/>
        </authorList>
    </citation>
    <scope>NUCLEOTIDE SEQUENCE [LARGE SCALE GENOMIC DNA]</scope>
    <source>
        <strain evidence="11">ATCC BAA-1072 / DSM 3721 / NBRC 107634 / OCM 161 / Z-7303</strain>
    </source>
</reference>
<dbReference type="CDD" id="cd00075">
    <property type="entry name" value="HATPase"/>
    <property type="match status" value="1"/>
</dbReference>
<dbReference type="Gene3D" id="1.10.287.130">
    <property type="match status" value="1"/>
</dbReference>
<dbReference type="KEGG" id="mev:Metev_1156"/>
<feature type="domain" description="PAC" evidence="9">
    <location>
        <begin position="581"/>
        <end position="632"/>
    </location>
</feature>
<evidence type="ECO:0000256" key="1">
    <source>
        <dbReference type="ARBA" id="ARBA00000085"/>
    </source>
</evidence>
<dbReference type="SMART" id="SM00387">
    <property type="entry name" value="HATPase_c"/>
    <property type="match status" value="1"/>
</dbReference>
<dbReference type="InterPro" id="IPR052162">
    <property type="entry name" value="Sensor_kinase/Photoreceptor"/>
</dbReference>
<dbReference type="InterPro" id="IPR036890">
    <property type="entry name" value="HATPase_C_sf"/>
</dbReference>
<feature type="coiled-coil region" evidence="6">
    <location>
        <begin position="623"/>
        <end position="650"/>
    </location>
</feature>
<accession>D7E989</accession>
<dbReference type="InterPro" id="IPR035965">
    <property type="entry name" value="PAS-like_dom_sf"/>
</dbReference>
<dbReference type="SMART" id="SM00388">
    <property type="entry name" value="HisKA"/>
    <property type="match status" value="1"/>
</dbReference>
<dbReference type="Gene3D" id="3.30.450.20">
    <property type="entry name" value="PAS domain"/>
    <property type="match status" value="5"/>
</dbReference>
<evidence type="ECO:0000256" key="4">
    <source>
        <dbReference type="ARBA" id="ARBA00022679"/>
    </source>
</evidence>
<dbReference type="EMBL" id="CP002069">
    <property type="protein sequence ID" value="ADI74037.1"/>
    <property type="molecule type" value="Genomic_DNA"/>
</dbReference>
<dbReference type="STRING" id="644295.Metev_1156"/>
<dbReference type="InterPro" id="IPR001610">
    <property type="entry name" value="PAC"/>
</dbReference>
<dbReference type="SUPFAM" id="SSF47384">
    <property type="entry name" value="Homodimeric domain of signal transducing histidine kinase"/>
    <property type="match status" value="1"/>
</dbReference>
<dbReference type="EC" id="2.7.13.3" evidence="2"/>
<feature type="domain" description="PAS" evidence="8">
    <location>
        <begin position="128"/>
        <end position="198"/>
    </location>
</feature>
<proteinExistence type="predicted"/>
<name>D7E989_METEZ</name>
<keyword evidence="4" id="KW-0808">Transferase</keyword>
<dbReference type="NCBIfam" id="TIGR00229">
    <property type="entry name" value="sensory_box"/>
    <property type="match status" value="4"/>
</dbReference>
<dbReference type="PROSITE" id="PS50109">
    <property type="entry name" value="HIS_KIN"/>
    <property type="match status" value="1"/>
</dbReference>
<dbReference type="OrthoDB" id="230688at2157"/>
<dbReference type="Pfam" id="PF00512">
    <property type="entry name" value="HisKA"/>
    <property type="match status" value="1"/>
</dbReference>
<dbReference type="Pfam" id="PF13426">
    <property type="entry name" value="PAS_9"/>
    <property type="match status" value="1"/>
</dbReference>
<dbReference type="InterPro" id="IPR003594">
    <property type="entry name" value="HATPase_dom"/>
</dbReference>
<dbReference type="SMART" id="SM00086">
    <property type="entry name" value="PAC"/>
    <property type="match status" value="4"/>
</dbReference>
<dbReference type="SMART" id="SM00091">
    <property type="entry name" value="PAS"/>
    <property type="match status" value="4"/>
</dbReference>
<gene>
    <name evidence="10" type="ordered locus">Metev_1156</name>
</gene>
<dbReference type="InterPro" id="IPR036097">
    <property type="entry name" value="HisK_dim/P_sf"/>
</dbReference>
<dbReference type="PANTHER" id="PTHR43304">
    <property type="entry name" value="PHYTOCHROME-LIKE PROTEIN CPH1"/>
    <property type="match status" value="1"/>
</dbReference>
<feature type="domain" description="PAS" evidence="8">
    <location>
        <begin position="508"/>
        <end position="577"/>
    </location>
</feature>
<dbReference type="InterPro" id="IPR005467">
    <property type="entry name" value="His_kinase_dom"/>
</dbReference>
<dbReference type="InterPro" id="IPR004358">
    <property type="entry name" value="Sig_transdc_His_kin-like_C"/>
</dbReference>
<dbReference type="SUPFAM" id="SSF55874">
    <property type="entry name" value="ATPase domain of HSP90 chaperone/DNA topoisomerase II/histidine kinase"/>
    <property type="match status" value="1"/>
</dbReference>
<keyword evidence="11" id="KW-1185">Reference proteome</keyword>
<feature type="domain" description="PAC" evidence="9">
    <location>
        <begin position="201"/>
        <end position="253"/>
    </location>
</feature>
<dbReference type="CDD" id="cd00082">
    <property type="entry name" value="HisKA"/>
    <property type="match status" value="1"/>
</dbReference>
<dbReference type="Pfam" id="PF08448">
    <property type="entry name" value="PAS_4"/>
    <property type="match status" value="1"/>
</dbReference>
<dbReference type="InterPro" id="IPR000014">
    <property type="entry name" value="PAS"/>
</dbReference>
<feature type="domain" description="PAC" evidence="9">
    <location>
        <begin position="75"/>
        <end position="127"/>
    </location>
</feature>
<dbReference type="PANTHER" id="PTHR43304:SF1">
    <property type="entry name" value="PAC DOMAIN-CONTAINING PROTEIN"/>
    <property type="match status" value="1"/>
</dbReference>
<comment type="catalytic activity">
    <reaction evidence="1">
        <text>ATP + protein L-histidine = ADP + protein N-phospho-L-histidine.</text>
        <dbReference type="EC" id="2.7.13.3"/>
    </reaction>
</comment>
<dbReference type="GO" id="GO:0000155">
    <property type="term" value="F:phosphorelay sensor kinase activity"/>
    <property type="evidence" value="ECO:0007669"/>
    <property type="project" value="InterPro"/>
</dbReference>
<dbReference type="PRINTS" id="PR00344">
    <property type="entry name" value="BCTRLSENSOR"/>
</dbReference>
<evidence type="ECO:0000256" key="3">
    <source>
        <dbReference type="ARBA" id="ARBA00022553"/>
    </source>
</evidence>
<dbReference type="CDD" id="cd00130">
    <property type="entry name" value="PAS"/>
    <property type="match status" value="3"/>
</dbReference>
<keyword evidence="3" id="KW-0597">Phosphoprotein</keyword>
<dbReference type="Pfam" id="PF00989">
    <property type="entry name" value="PAS"/>
    <property type="match status" value="1"/>
</dbReference>
<dbReference type="AlphaFoldDB" id="D7E989"/>
<evidence type="ECO:0000259" key="7">
    <source>
        <dbReference type="PROSITE" id="PS50109"/>
    </source>
</evidence>
<dbReference type="InterPro" id="IPR013656">
    <property type="entry name" value="PAS_4"/>
</dbReference>
<evidence type="ECO:0000256" key="6">
    <source>
        <dbReference type="SAM" id="Coils"/>
    </source>
</evidence>
<dbReference type="HOGENOM" id="CLU_332794_0_0_2"/>
<evidence type="ECO:0000256" key="2">
    <source>
        <dbReference type="ARBA" id="ARBA00012438"/>
    </source>
</evidence>
<dbReference type="GeneID" id="9346789"/>
<feature type="domain" description="PAS" evidence="8">
    <location>
        <begin position="270"/>
        <end position="309"/>
    </location>
</feature>
<dbReference type="InterPro" id="IPR013655">
    <property type="entry name" value="PAS_fold_3"/>
</dbReference>
<dbReference type="Pfam" id="PF08447">
    <property type="entry name" value="PAS_3"/>
    <property type="match status" value="2"/>
</dbReference>
<evidence type="ECO:0000259" key="8">
    <source>
        <dbReference type="PROSITE" id="PS50112"/>
    </source>
</evidence>
<dbReference type="InterPro" id="IPR003661">
    <property type="entry name" value="HisK_dim/P_dom"/>
</dbReference>
<feature type="domain" description="Histidine kinase" evidence="7">
    <location>
        <begin position="650"/>
        <end position="861"/>
    </location>
</feature>
<organism evidence="10 11">
    <name type="scientific">Methanohalobium evestigatum (strain ATCC BAA-1072 / DSM 3721 / NBRC 107634 / OCM 161 / Z-7303)</name>
    <dbReference type="NCBI Taxonomy" id="644295"/>
    <lineage>
        <taxon>Archaea</taxon>
        <taxon>Methanobacteriati</taxon>
        <taxon>Methanobacteriota</taxon>
        <taxon>Stenosarchaea group</taxon>
        <taxon>Methanomicrobia</taxon>
        <taxon>Methanosarcinales</taxon>
        <taxon>Methanosarcinaceae</taxon>
        <taxon>Methanohalobium</taxon>
    </lineage>
</organism>
<evidence type="ECO:0000259" key="9">
    <source>
        <dbReference type="PROSITE" id="PS50113"/>
    </source>
</evidence>
<feature type="domain" description="PAC" evidence="9">
    <location>
        <begin position="330"/>
        <end position="382"/>
    </location>
</feature>
<dbReference type="InterPro" id="IPR013767">
    <property type="entry name" value="PAS_fold"/>
</dbReference>
<dbReference type="InterPro" id="IPR000700">
    <property type="entry name" value="PAS-assoc_C"/>
</dbReference>
<evidence type="ECO:0000313" key="10">
    <source>
        <dbReference type="EMBL" id="ADI74037.1"/>
    </source>
</evidence>
<evidence type="ECO:0000313" key="11">
    <source>
        <dbReference type="Proteomes" id="UP000000391"/>
    </source>
</evidence>